<dbReference type="InterPro" id="IPR011990">
    <property type="entry name" value="TPR-like_helical_dom_sf"/>
</dbReference>
<dbReference type="KEGG" id="chih:GWR21_13725"/>
<protein>
    <submittedName>
        <fullName evidence="1">SusD/RagB family nutrient-binding outer membrane lipoprotein</fullName>
    </submittedName>
</protein>
<keyword evidence="1" id="KW-0449">Lipoprotein</keyword>
<keyword evidence="2" id="KW-1185">Reference proteome</keyword>
<dbReference type="SUPFAM" id="SSF48452">
    <property type="entry name" value="TPR-like"/>
    <property type="match status" value="1"/>
</dbReference>
<reference evidence="1 2" key="1">
    <citation type="submission" date="2020-01" db="EMBL/GenBank/DDBJ databases">
        <title>Complete genome sequence of Chitinophaga sp. H33E-04 isolated from quinoa roots.</title>
        <authorList>
            <person name="Weon H.-Y."/>
            <person name="Lee S.A."/>
        </authorList>
    </citation>
    <scope>NUCLEOTIDE SEQUENCE [LARGE SCALE GENOMIC DNA]</scope>
    <source>
        <strain evidence="1 2">H33E-04</strain>
    </source>
</reference>
<accession>A0A6B9ZH14</accession>
<proteinExistence type="predicted"/>
<sequence length="480" mass="52366">MKKIFVYISALVLATSCSDLDSLNSDPKKALVVPGEMVFSAAEKSLFDLMTSNNVNTNVFRLLAQQQSQVTYLDESRYDLASRNVPQSFWHGMYRDVLKDLYTSKSLIEGVPALSDADQVVKENKLAIIDITEVYAYFVLVTAFGDLPYTGAFDVASLSPAYDNQKTVYLDLLTRLKADVEKLETAQGSFGSQDLVYGGDVSKWVKFANSLRLKMGLIALEDAATAAAGTTAINESAGNVISSNADNFRLQYLPVQPNTNPIWIDLVQSNRADYVPANTLVNLMNSVNDPRRPFYFTAVGGAYVGGVYGSGADYETTSHISAKVTAADFEALLIDYAEVEFALAEAAARGGLTVTGTPAEHYTAGITASIKYWGGSDAQVAAYLLQPSVAYATATGTWQQKIGTQKYIALYNRGYDAWTEWRRFNFPVFNVPTGMTYANIPVRLTYPVSEQNLNKGNYDKASAALGTGGDALSTKLFWDK</sequence>
<name>A0A6B9ZH14_9BACT</name>
<dbReference type="AlphaFoldDB" id="A0A6B9ZH14"/>
<dbReference type="InterPro" id="IPR041662">
    <property type="entry name" value="SusD-like_2"/>
</dbReference>
<dbReference type="RefSeq" id="WP_162332302.1">
    <property type="nucleotide sequence ID" value="NZ_CP048113.1"/>
</dbReference>
<dbReference type="Gene3D" id="1.25.40.390">
    <property type="match status" value="1"/>
</dbReference>
<dbReference type="PROSITE" id="PS51257">
    <property type="entry name" value="PROKAR_LIPOPROTEIN"/>
    <property type="match status" value="1"/>
</dbReference>
<evidence type="ECO:0000313" key="1">
    <source>
        <dbReference type="EMBL" id="QHS60614.1"/>
    </source>
</evidence>
<dbReference type="EMBL" id="CP048113">
    <property type="protein sequence ID" value="QHS60614.1"/>
    <property type="molecule type" value="Genomic_DNA"/>
</dbReference>
<gene>
    <name evidence="1" type="ORF">GWR21_13725</name>
</gene>
<dbReference type="Pfam" id="PF12771">
    <property type="entry name" value="SusD-like_2"/>
    <property type="match status" value="1"/>
</dbReference>
<organism evidence="1 2">
    <name type="scientific">Chitinophaga agri</name>
    <dbReference type="NCBI Taxonomy" id="2703787"/>
    <lineage>
        <taxon>Bacteria</taxon>
        <taxon>Pseudomonadati</taxon>
        <taxon>Bacteroidota</taxon>
        <taxon>Chitinophagia</taxon>
        <taxon>Chitinophagales</taxon>
        <taxon>Chitinophagaceae</taxon>
        <taxon>Chitinophaga</taxon>
    </lineage>
</organism>
<evidence type="ECO:0000313" key="2">
    <source>
        <dbReference type="Proteomes" id="UP000476411"/>
    </source>
</evidence>
<dbReference type="Proteomes" id="UP000476411">
    <property type="component" value="Chromosome"/>
</dbReference>